<dbReference type="FunFam" id="1.25.40.10:FF:000184">
    <property type="entry name" value="Pentatricopeptide repeat-containing protein, chloroplastic"/>
    <property type="match status" value="1"/>
</dbReference>
<name>A0A7N0V0B5_KALFE</name>
<organism evidence="4 5">
    <name type="scientific">Kalanchoe fedtschenkoi</name>
    <name type="common">Lavender scallops</name>
    <name type="synonym">South American air plant</name>
    <dbReference type="NCBI Taxonomy" id="63787"/>
    <lineage>
        <taxon>Eukaryota</taxon>
        <taxon>Viridiplantae</taxon>
        <taxon>Streptophyta</taxon>
        <taxon>Embryophyta</taxon>
        <taxon>Tracheophyta</taxon>
        <taxon>Spermatophyta</taxon>
        <taxon>Magnoliopsida</taxon>
        <taxon>eudicotyledons</taxon>
        <taxon>Gunneridae</taxon>
        <taxon>Pentapetalae</taxon>
        <taxon>Saxifragales</taxon>
        <taxon>Crassulaceae</taxon>
        <taxon>Kalanchoe</taxon>
    </lineage>
</organism>
<dbReference type="SUPFAM" id="SSF48452">
    <property type="entry name" value="TPR-like"/>
    <property type="match status" value="1"/>
</dbReference>
<feature type="repeat" description="PPR" evidence="2">
    <location>
        <begin position="310"/>
        <end position="344"/>
    </location>
</feature>
<protein>
    <recommendedName>
        <fullName evidence="6">Pentatricopeptide repeat-containing protein</fullName>
    </recommendedName>
</protein>
<feature type="compositionally biased region" description="Acidic residues" evidence="3">
    <location>
        <begin position="523"/>
        <end position="543"/>
    </location>
</feature>
<dbReference type="InterPro" id="IPR046960">
    <property type="entry name" value="PPR_At4g14850-like_plant"/>
</dbReference>
<dbReference type="PROSITE" id="PS51375">
    <property type="entry name" value="PPR"/>
    <property type="match status" value="3"/>
</dbReference>
<dbReference type="InterPro" id="IPR046848">
    <property type="entry name" value="E_motif"/>
</dbReference>
<dbReference type="PANTHER" id="PTHR47926">
    <property type="entry name" value="PENTATRICOPEPTIDE REPEAT-CONTAINING PROTEIN"/>
    <property type="match status" value="1"/>
</dbReference>
<evidence type="ECO:0000256" key="2">
    <source>
        <dbReference type="PROSITE-ProRule" id="PRU00708"/>
    </source>
</evidence>
<dbReference type="Pfam" id="PF13041">
    <property type="entry name" value="PPR_2"/>
    <property type="match status" value="2"/>
</dbReference>
<dbReference type="Pfam" id="PF20431">
    <property type="entry name" value="E_motif"/>
    <property type="match status" value="1"/>
</dbReference>
<dbReference type="InterPro" id="IPR011990">
    <property type="entry name" value="TPR-like_helical_dom_sf"/>
</dbReference>
<dbReference type="EnsemblPlants" id="Kaladp0095s0496.1.v1.1">
    <property type="protein sequence ID" value="Kaladp0095s0496.1.v1.1.CDS.1"/>
    <property type="gene ID" value="Kaladp0095s0496.v1.1"/>
</dbReference>
<evidence type="ECO:0000313" key="5">
    <source>
        <dbReference type="Proteomes" id="UP000594263"/>
    </source>
</evidence>
<keyword evidence="5" id="KW-1185">Reference proteome</keyword>
<dbReference type="Pfam" id="PF01535">
    <property type="entry name" value="PPR"/>
    <property type="match status" value="3"/>
</dbReference>
<proteinExistence type="predicted"/>
<evidence type="ECO:0000313" key="4">
    <source>
        <dbReference type="EnsemblPlants" id="Kaladp0095s0496.1.v1.1.CDS.1"/>
    </source>
</evidence>
<dbReference type="PANTHER" id="PTHR47926:SF415">
    <property type="entry name" value="PENTATRICOPEPTIDE REPEAT-CONTAINING PROTEIN"/>
    <property type="match status" value="1"/>
</dbReference>
<evidence type="ECO:0000256" key="1">
    <source>
        <dbReference type="ARBA" id="ARBA00022737"/>
    </source>
</evidence>
<dbReference type="AlphaFoldDB" id="A0A7N0V0B5"/>
<dbReference type="GO" id="GO:0009451">
    <property type="term" value="P:RNA modification"/>
    <property type="evidence" value="ECO:0007669"/>
    <property type="project" value="InterPro"/>
</dbReference>
<keyword evidence="1" id="KW-0677">Repeat</keyword>
<dbReference type="Proteomes" id="UP000594263">
    <property type="component" value="Unplaced"/>
</dbReference>
<dbReference type="InterPro" id="IPR002885">
    <property type="entry name" value="PPR_rpt"/>
</dbReference>
<dbReference type="OMA" id="FRRMQMV"/>
<dbReference type="NCBIfam" id="TIGR00756">
    <property type="entry name" value="PPR"/>
    <property type="match status" value="6"/>
</dbReference>
<evidence type="ECO:0000256" key="3">
    <source>
        <dbReference type="SAM" id="MobiDB-lite"/>
    </source>
</evidence>
<sequence>MKALALRDLENMFLPCLRNCVNMAELKRIHANVVKHGLTQSSFLLTKLVMICDRNGEPEYAGLLYKTAAEPNVFLCNAVMKSYARHHLYVPAVAVFKVMLLKARDEAHAGPDEYTLPIVLKACAGLGSAELGREVHGFAWKVGLVSRVVVGNGMIDMYGKFGCMECARKVFDEMSDRDLVSWNAVVSGYLRAGSVATARQLFDEMDRKTVVSWTTMISGYVKTGRYDDAISVFHEMQMAGVQPDEICVVAVLTACAQVGAFEFGKWVRTFADKSGFLEKTFIANAFIEMYSKCGSINEACRVFNQMRSRDVISWSTMIGGLANHGKAREAIELFNEMKRSNVEPNGITFLGLISACSHAGLTDEGLMYIESMTKEYRVEPTIEHYGCIVDILGRAGRFDRALSLIEKMPMQSDSKIWGSLLSSCRSYCNLEVAVTAMQHLIELEPDDTGNYVLLSNIFARLGKWEEVSKLRRFIRSKSMKKTPGCSLVEVDNVVEEFVSGDDSKPFSKEIFWLLELLSSHQGEEDDSNEGLNLCEDDTSLMVS</sequence>
<reference evidence="4" key="1">
    <citation type="submission" date="2021-01" db="UniProtKB">
        <authorList>
            <consortium name="EnsemblPlants"/>
        </authorList>
    </citation>
    <scope>IDENTIFICATION</scope>
</reference>
<dbReference type="GO" id="GO:0003723">
    <property type="term" value="F:RNA binding"/>
    <property type="evidence" value="ECO:0007669"/>
    <property type="project" value="InterPro"/>
</dbReference>
<feature type="repeat" description="PPR" evidence="2">
    <location>
        <begin position="209"/>
        <end position="243"/>
    </location>
</feature>
<feature type="repeat" description="PPR" evidence="2">
    <location>
        <begin position="178"/>
        <end position="208"/>
    </location>
</feature>
<evidence type="ECO:0008006" key="6">
    <source>
        <dbReference type="Google" id="ProtNLM"/>
    </source>
</evidence>
<dbReference type="FunFam" id="1.25.40.10:FF:000348">
    <property type="entry name" value="Pentatricopeptide repeat-containing protein chloroplastic"/>
    <property type="match status" value="1"/>
</dbReference>
<dbReference type="Gramene" id="Kaladp0095s0496.1.v1.1">
    <property type="protein sequence ID" value="Kaladp0095s0496.1.v1.1.CDS.1"/>
    <property type="gene ID" value="Kaladp0095s0496.v1.1"/>
</dbReference>
<dbReference type="Gene3D" id="1.25.40.10">
    <property type="entry name" value="Tetratricopeptide repeat domain"/>
    <property type="match status" value="3"/>
</dbReference>
<feature type="region of interest" description="Disordered" evidence="3">
    <location>
        <begin position="522"/>
        <end position="543"/>
    </location>
</feature>
<accession>A0A7N0V0B5</accession>